<sequence length="850" mass="94110">MTGHNQARPPDADYLLPVSLDELTPDALFDPYTPISSIISSDSHGMMVNQSGSDLSHASGRGAGSPRRNNEAGDTQGPPKKQRRQRPSLSCAGWCHPIPAVWAAPEAVTQWLTLGLSECRRLKMKCDRQVPCSNCVRRRRAPFCNPGITDQTPSRRESEVHQRPHQAAGHDQPSQSPDGITRLSPATHEFGPHHRQRWELLPQHDSSQHHNHGQAIVAAQGSADDPGRNLPPQHSGRRDEQLALLAHVLQSDSLQNSPSVPTRRDPLAGHGDSGKDSGLHNSAAQLLGVGEQSGSYGTLMLGKGGRSKYLGPTAGSEWLKESETQDISDSPPVTRAPSPKIIQEPIPSQPGRLTPGTAPIAFPFNVAASHISTRELLSRLPPREEAETLVASYYRYCAWHHDVAPRATFNKTFDRVYANSSGISLSPQVNPQEIALVFIILAQGTMFNIEMPNYDPSTEDWLHLSELALVKGRFLSNNMVAGLQTLHLMAHLHLQLDKGGRGDNSWPLWGLVMRLVQAMGMHRDGARWNLSQDVIEERRKVFWELNAADTFQAHCFSRPCAINPEHCDVEFPAEPLHQSNLALNISETIINLHRPYYAKALYDINERTKSIYAPSFLTVIERCGIIIAIVDDIHTRFPAVSTRQWNFWYHVFGSALCLGTLVLRDPKNSMATFALTQVDAAINLFTSLVQHGANTPRYCRNLQWLSKLRARASSKIATASTAAQQADSQRDQGDPYRQDISREDREDSEDVELLGWRTRLIERAGQGRPTIRTIQLAETPTDSHESFDVSNTSPHGHIHRAPLGELGFGDNIIIPGSSLPMVTPDSTNELLQDFWDPMLLQDILGGIPVE</sequence>
<dbReference type="InterPro" id="IPR001138">
    <property type="entry name" value="Zn2Cys6_DnaBD"/>
</dbReference>
<evidence type="ECO:0000313" key="10">
    <source>
        <dbReference type="Proteomes" id="UP000068243"/>
    </source>
</evidence>
<feature type="domain" description="Xylanolytic transcriptional activator regulatory" evidence="8">
    <location>
        <begin position="505"/>
        <end position="578"/>
    </location>
</feature>
<evidence type="ECO:0000259" key="8">
    <source>
        <dbReference type="SMART" id="SM00906"/>
    </source>
</evidence>
<dbReference type="PANTHER" id="PTHR31001">
    <property type="entry name" value="UNCHARACTERIZED TRANSCRIPTIONAL REGULATORY PROTEIN"/>
    <property type="match status" value="1"/>
</dbReference>
<dbReference type="VEuPathDB" id="FungiDB:M747DRAFT_268297"/>
<comment type="subcellular location">
    <subcellularLocation>
        <location evidence="1">Nucleus</location>
    </subcellularLocation>
</comment>
<dbReference type="CDD" id="cd12148">
    <property type="entry name" value="fungal_TF_MHR"/>
    <property type="match status" value="1"/>
</dbReference>
<name>A0A100IDB3_ASPNG</name>
<accession>A0A100IDB3</accession>
<keyword evidence="4" id="KW-0238">DNA-binding</keyword>
<feature type="region of interest" description="Disordered" evidence="7">
    <location>
        <begin position="46"/>
        <end position="88"/>
    </location>
</feature>
<dbReference type="AlphaFoldDB" id="A0A100IDB3"/>
<evidence type="ECO:0000256" key="6">
    <source>
        <dbReference type="ARBA" id="ARBA00023242"/>
    </source>
</evidence>
<keyword evidence="3" id="KW-0805">Transcription regulation</keyword>
<dbReference type="InterPro" id="IPR050613">
    <property type="entry name" value="Sec_Metabolite_Reg"/>
</dbReference>
<dbReference type="Pfam" id="PF04082">
    <property type="entry name" value="Fungal_trans"/>
    <property type="match status" value="1"/>
</dbReference>
<feature type="compositionally biased region" description="Basic and acidic residues" evidence="7">
    <location>
        <begin position="153"/>
        <end position="162"/>
    </location>
</feature>
<dbReference type="Proteomes" id="UP000068243">
    <property type="component" value="Unassembled WGS sequence"/>
</dbReference>
<dbReference type="InterPro" id="IPR007219">
    <property type="entry name" value="XnlR_reg_dom"/>
</dbReference>
<evidence type="ECO:0000256" key="4">
    <source>
        <dbReference type="ARBA" id="ARBA00023125"/>
    </source>
</evidence>
<dbReference type="VEuPathDB" id="FungiDB:M747DRAFT_140666"/>
<dbReference type="InterPro" id="IPR036864">
    <property type="entry name" value="Zn2-C6_fun-type_DNA-bd_sf"/>
</dbReference>
<feature type="compositionally biased region" description="Polar residues" evidence="7">
    <location>
        <begin position="46"/>
        <end position="56"/>
    </location>
</feature>
<dbReference type="CDD" id="cd00067">
    <property type="entry name" value="GAL4"/>
    <property type="match status" value="1"/>
</dbReference>
<evidence type="ECO:0000256" key="1">
    <source>
        <dbReference type="ARBA" id="ARBA00004123"/>
    </source>
</evidence>
<feature type="compositionally biased region" description="Polar residues" evidence="7">
    <location>
        <begin position="251"/>
        <end position="260"/>
    </location>
</feature>
<dbReference type="GO" id="GO:0005634">
    <property type="term" value="C:nucleus"/>
    <property type="evidence" value="ECO:0007669"/>
    <property type="project" value="UniProtKB-SubCell"/>
</dbReference>
<dbReference type="GO" id="GO:0009893">
    <property type="term" value="P:positive regulation of metabolic process"/>
    <property type="evidence" value="ECO:0007669"/>
    <property type="project" value="UniProtKB-ARBA"/>
</dbReference>
<reference evidence="10" key="1">
    <citation type="journal article" date="2016" name="Genome Announc.">
        <title>Draft genome sequence of Aspergillus niger strain An76.</title>
        <authorList>
            <person name="Gong W."/>
            <person name="Cheng Z."/>
            <person name="Zhang H."/>
            <person name="Liu L."/>
            <person name="Gao P."/>
            <person name="Wang L."/>
        </authorList>
    </citation>
    <scope>NUCLEOTIDE SEQUENCE [LARGE SCALE GENOMIC DNA]</scope>
    <source>
        <strain evidence="10">An76</strain>
    </source>
</reference>
<dbReference type="OMA" id="ITERMWF"/>
<dbReference type="OrthoDB" id="424974at2759"/>
<feature type="compositionally biased region" description="Basic and acidic residues" evidence="7">
    <location>
        <begin position="728"/>
        <end position="745"/>
    </location>
</feature>
<keyword evidence="6" id="KW-0539">Nucleus</keyword>
<dbReference type="Gene3D" id="4.10.240.10">
    <property type="entry name" value="Zn(2)-C6 fungal-type DNA-binding domain"/>
    <property type="match status" value="1"/>
</dbReference>
<dbReference type="GO" id="GO:0008270">
    <property type="term" value="F:zinc ion binding"/>
    <property type="evidence" value="ECO:0007669"/>
    <property type="project" value="InterPro"/>
</dbReference>
<gene>
    <name evidence="9" type="ORF">ABL_02709</name>
</gene>
<dbReference type="Pfam" id="PF00172">
    <property type="entry name" value="Zn_clus"/>
    <property type="match status" value="1"/>
</dbReference>
<feature type="compositionally biased region" description="Basic and acidic residues" evidence="7">
    <location>
        <begin position="262"/>
        <end position="278"/>
    </location>
</feature>
<evidence type="ECO:0000313" key="9">
    <source>
        <dbReference type="EMBL" id="GAQ38531.1"/>
    </source>
</evidence>
<dbReference type="GO" id="GO:0000981">
    <property type="term" value="F:DNA-binding transcription factor activity, RNA polymerase II-specific"/>
    <property type="evidence" value="ECO:0007669"/>
    <property type="project" value="InterPro"/>
</dbReference>
<dbReference type="SUPFAM" id="SSF57701">
    <property type="entry name" value="Zn2/Cys6 DNA-binding domain"/>
    <property type="match status" value="1"/>
</dbReference>
<dbReference type="VEuPathDB" id="FungiDB:An04g10050"/>
<evidence type="ECO:0000256" key="5">
    <source>
        <dbReference type="ARBA" id="ARBA00023163"/>
    </source>
</evidence>
<dbReference type="SMART" id="SM00906">
    <property type="entry name" value="Fungal_trans"/>
    <property type="match status" value="1"/>
</dbReference>
<evidence type="ECO:0000256" key="7">
    <source>
        <dbReference type="SAM" id="MobiDB-lite"/>
    </source>
</evidence>
<evidence type="ECO:0000256" key="3">
    <source>
        <dbReference type="ARBA" id="ARBA00023015"/>
    </source>
</evidence>
<dbReference type="GO" id="GO:0003677">
    <property type="term" value="F:DNA binding"/>
    <property type="evidence" value="ECO:0007669"/>
    <property type="project" value="UniProtKB-KW"/>
</dbReference>
<feature type="compositionally biased region" description="Low complexity" evidence="7">
    <location>
        <begin position="718"/>
        <end position="727"/>
    </location>
</feature>
<feature type="region of interest" description="Disordered" evidence="7">
    <location>
        <begin position="251"/>
        <end position="280"/>
    </location>
</feature>
<feature type="region of interest" description="Disordered" evidence="7">
    <location>
        <begin position="143"/>
        <end position="189"/>
    </location>
</feature>
<keyword evidence="2" id="KW-0479">Metal-binding</keyword>
<dbReference type="PANTHER" id="PTHR31001:SF56">
    <property type="entry name" value="ZN(2)-C6 FUNGAL-TYPE DOMAIN-CONTAINING PROTEIN"/>
    <property type="match status" value="1"/>
</dbReference>
<feature type="region of interest" description="Disordered" evidence="7">
    <location>
        <begin position="718"/>
        <end position="748"/>
    </location>
</feature>
<feature type="region of interest" description="Disordered" evidence="7">
    <location>
        <begin position="320"/>
        <end position="350"/>
    </location>
</feature>
<comment type="caution">
    <text evidence="9">The sequence shown here is derived from an EMBL/GenBank/DDBJ whole genome shotgun (WGS) entry which is preliminary data.</text>
</comment>
<organism evidence="9 10">
    <name type="scientific">Aspergillus niger</name>
    <dbReference type="NCBI Taxonomy" id="5061"/>
    <lineage>
        <taxon>Eukaryota</taxon>
        <taxon>Fungi</taxon>
        <taxon>Dikarya</taxon>
        <taxon>Ascomycota</taxon>
        <taxon>Pezizomycotina</taxon>
        <taxon>Eurotiomycetes</taxon>
        <taxon>Eurotiomycetidae</taxon>
        <taxon>Eurotiales</taxon>
        <taxon>Aspergillaceae</taxon>
        <taxon>Aspergillus</taxon>
        <taxon>Aspergillus subgen. Circumdati</taxon>
    </lineage>
</organism>
<dbReference type="EMBL" id="BCMY01000003">
    <property type="protein sequence ID" value="GAQ38531.1"/>
    <property type="molecule type" value="Genomic_DNA"/>
</dbReference>
<protein>
    <recommendedName>
        <fullName evidence="8">Xylanolytic transcriptional activator regulatory domain-containing protein</fullName>
    </recommendedName>
</protein>
<keyword evidence="5" id="KW-0804">Transcription</keyword>
<evidence type="ECO:0000256" key="2">
    <source>
        <dbReference type="ARBA" id="ARBA00022723"/>
    </source>
</evidence>
<dbReference type="GO" id="GO:0006351">
    <property type="term" value="P:DNA-templated transcription"/>
    <property type="evidence" value="ECO:0007669"/>
    <property type="project" value="InterPro"/>
</dbReference>
<proteinExistence type="predicted"/>